<dbReference type="Pfam" id="PF00361">
    <property type="entry name" value="Proton_antipo_M"/>
    <property type="match status" value="1"/>
</dbReference>
<gene>
    <name evidence="10" type="ORF">SpAn4DRAFT_3025</name>
</gene>
<feature type="transmembrane region" description="Helical" evidence="8">
    <location>
        <begin position="385"/>
        <end position="406"/>
    </location>
</feature>
<feature type="transmembrane region" description="Helical" evidence="8">
    <location>
        <begin position="212"/>
        <end position="233"/>
    </location>
</feature>
<evidence type="ECO:0000256" key="1">
    <source>
        <dbReference type="ARBA" id="ARBA00004651"/>
    </source>
</evidence>
<feature type="transmembrane region" description="Helical" evidence="8">
    <location>
        <begin position="36"/>
        <end position="57"/>
    </location>
</feature>
<feature type="transmembrane region" description="Helical" evidence="8">
    <location>
        <begin position="166"/>
        <end position="187"/>
    </location>
</feature>
<dbReference type="EMBL" id="CTRP01000010">
    <property type="protein sequence ID" value="CQR72565.1"/>
    <property type="molecule type" value="Genomic_DNA"/>
</dbReference>
<feature type="transmembrane region" description="Helical" evidence="8">
    <location>
        <begin position="536"/>
        <end position="556"/>
    </location>
</feature>
<dbReference type="GO" id="GO:0008137">
    <property type="term" value="F:NADH dehydrogenase (ubiquinone) activity"/>
    <property type="evidence" value="ECO:0007669"/>
    <property type="project" value="InterPro"/>
</dbReference>
<evidence type="ECO:0000256" key="8">
    <source>
        <dbReference type="SAM" id="Phobius"/>
    </source>
</evidence>
<dbReference type="GO" id="GO:0042773">
    <property type="term" value="P:ATP synthesis coupled electron transport"/>
    <property type="evidence" value="ECO:0007669"/>
    <property type="project" value="InterPro"/>
</dbReference>
<feature type="transmembrane region" description="Helical" evidence="8">
    <location>
        <begin position="6"/>
        <end position="24"/>
    </location>
</feature>
<keyword evidence="10" id="KW-0456">Lyase</keyword>
<feature type="domain" description="NADH:quinone oxidoreductase/Mrp antiporter transmembrane" evidence="9">
    <location>
        <begin position="136"/>
        <end position="419"/>
    </location>
</feature>
<keyword evidence="6 8" id="KW-0472">Membrane</keyword>
<dbReference type="GO" id="GO:0016491">
    <property type="term" value="F:oxidoreductase activity"/>
    <property type="evidence" value="ECO:0007669"/>
    <property type="project" value="UniProtKB-KW"/>
</dbReference>
<feature type="transmembrane region" description="Helical" evidence="8">
    <location>
        <begin position="272"/>
        <end position="297"/>
    </location>
</feature>
<keyword evidence="2" id="KW-1003">Cell membrane</keyword>
<reference evidence="11" key="1">
    <citation type="submission" date="2015-03" db="EMBL/GenBank/DDBJ databases">
        <authorList>
            <person name="Nijsse Bart"/>
        </authorList>
    </citation>
    <scope>NUCLEOTIDE SEQUENCE [LARGE SCALE GENOMIC DNA]</scope>
</reference>
<dbReference type="PANTHER" id="PTHR42682">
    <property type="entry name" value="HYDROGENASE-4 COMPONENT F"/>
    <property type="match status" value="1"/>
</dbReference>
<feature type="transmembrane region" description="Helical" evidence="8">
    <location>
        <begin position="426"/>
        <end position="454"/>
    </location>
</feature>
<comment type="subcellular location">
    <subcellularLocation>
        <location evidence="1">Cell membrane</location>
        <topology evidence="1">Multi-pass membrane protein</topology>
    </subcellularLocation>
    <subcellularLocation>
        <location evidence="7">Membrane</location>
        <topology evidence="7">Multi-pass membrane protein</topology>
    </subcellularLocation>
</comment>
<organism evidence="10 11">
    <name type="scientific">Sporomusa ovata</name>
    <dbReference type="NCBI Taxonomy" id="2378"/>
    <lineage>
        <taxon>Bacteria</taxon>
        <taxon>Bacillati</taxon>
        <taxon>Bacillota</taxon>
        <taxon>Negativicutes</taxon>
        <taxon>Selenomonadales</taxon>
        <taxon>Sporomusaceae</taxon>
        <taxon>Sporomusa</taxon>
    </lineage>
</organism>
<dbReference type="RefSeq" id="WP_021167278.1">
    <property type="nucleotide sequence ID" value="NZ_CTRP01000010.1"/>
</dbReference>
<feature type="transmembrane region" description="Helical" evidence="8">
    <location>
        <begin position="346"/>
        <end position="364"/>
    </location>
</feature>
<dbReference type="NCBIfam" id="NF005086">
    <property type="entry name" value="PRK06521.1"/>
    <property type="match status" value="1"/>
</dbReference>
<keyword evidence="5" id="KW-0560">Oxidoreductase</keyword>
<evidence type="ECO:0000313" key="10">
    <source>
        <dbReference type="EMBL" id="CQR72565.1"/>
    </source>
</evidence>
<evidence type="ECO:0000313" key="11">
    <source>
        <dbReference type="Proteomes" id="UP000049855"/>
    </source>
</evidence>
<dbReference type="PRINTS" id="PR01437">
    <property type="entry name" value="NUOXDRDTASE4"/>
</dbReference>
<name>A0A0U1KZ57_9FIRM</name>
<dbReference type="GO" id="GO:0005886">
    <property type="term" value="C:plasma membrane"/>
    <property type="evidence" value="ECO:0007669"/>
    <property type="project" value="UniProtKB-SubCell"/>
</dbReference>
<dbReference type="Proteomes" id="UP000049855">
    <property type="component" value="Unassembled WGS sequence"/>
</dbReference>
<dbReference type="InterPro" id="IPR001750">
    <property type="entry name" value="ND/Mrp_TM"/>
</dbReference>
<feature type="transmembrane region" description="Helical" evidence="8">
    <location>
        <begin position="475"/>
        <end position="493"/>
    </location>
</feature>
<dbReference type="InterPro" id="IPR003918">
    <property type="entry name" value="NADH_UbQ_OxRdtase"/>
</dbReference>
<dbReference type="GO" id="GO:0016829">
    <property type="term" value="F:lyase activity"/>
    <property type="evidence" value="ECO:0007669"/>
    <property type="project" value="UniProtKB-KW"/>
</dbReference>
<accession>A0A0U1KZ57</accession>
<evidence type="ECO:0000256" key="5">
    <source>
        <dbReference type="ARBA" id="ARBA00023002"/>
    </source>
</evidence>
<keyword evidence="4 8" id="KW-1133">Transmembrane helix</keyword>
<evidence type="ECO:0000256" key="6">
    <source>
        <dbReference type="ARBA" id="ARBA00023136"/>
    </source>
</evidence>
<evidence type="ECO:0000256" key="7">
    <source>
        <dbReference type="RuleBase" id="RU000320"/>
    </source>
</evidence>
<protein>
    <submittedName>
        <fullName evidence="10">Hydrogenase-4 component B / Formate hydrogenlyase subunit 3</fullName>
    </submittedName>
</protein>
<dbReference type="PANTHER" id="PTHR42682:SF3">
    <property type="entry name" value="FORMATE HYDROGENLYASE SUBUNIT 3-RELATED"/>
    <property type="match status" value="1"/>
</dbReference>
<evidence type="ECO:0000256" key="2">
    <source>
        <dbReference type="ARBA" id="ARBA00022475"/>
    </source>
</evidence>
<evidence type="ECO:0000259" key="9">
    <source>
        <dbReference type="Pfam" id="PF00361"/>
    </source>
</evidence>
<feature type="transmembrane region" description="Helical" evidence="8">
    <location>
        <begin position="77"/>
        <end position="99"/>
    </location>
</feature>
<proteinExistence type="predicted"/>
<keyword evidence="3 7" id="KW-0812">Transmembrane</keyword>
<evidence type="ECO:0000256" key="3">
    <source>
        <dbReference type="ARBA" id="ARBA00022692"/>
    </source>
</evidence>
<dbReference type="AlphaFoldDB" id="A0A0U1KZ57"/>
<keyword evidence="11" id="KW-1185">Reference proteome</keyword>
<dbReference type="InterPro" id="IPR052175">
    <property type="entry name" value="ComplexI-like_HydComp"/>
</dbReference>
<sequence length="676" mass="73303">MIVELLLYFLTIFFIVGVLSPFFTSKNKIVNYVAHGMAALGCLAAVLCAIFIFYSGKLEIITPWALLAEPVYIRLDYLAAFFLLTIGVVGCAASVYAIGYSREYLRDGCRYRVMASLYNAFLLSMILVVCVSHAAAFIIVWEIMALTSFLLVNYEQEKNEAGKAAFVYIVMTHVGTAFIITAFFLLANKAGSLDFLRLLQSAGSLDTWTRNAVFLCALIGFGAKAGIIPLHIWLPRAHPAAPSHVSALMSGVMIKTAIYGFCRFYLEFLGVGPIWWGVLILGLAIASSVLGVLYALMEHDMKRLLAYHSVENIGIILLGIGAGLVFMAKGQSALAALAWTAALYHVLNHALFKSLLFMGAGAVLQSTHTKDIERLGGLIRKMPYTAVWFLVGAAAISALPPLNGFVSEWMTFQALFYLPQSMAGALGKVFGGFLLALLGLTGALAAACFVKAFGISFLAKPRSSEAEEAREANKPMLGAMAALSGLCLLLGLWPELVLRILGQVLSGIAGVDPTQVFAGTTWQAAEVHTDIANGSLQMPVVAVLLLVGVMGAWVLCRLYGKEQQHKGETWTCGIVPTARMEYTATGFSKPIRLAFKAILRPQHETVADLTPNRYFGRRLSYHMSITDIFSAMYRPINAGIIRAAQFMKAIQAGSVQLYIGYITAITVIALILSTGW</sequence>
<feature type="transmembrane region" description="Helical" evidence="8">
    <location>
        <begin position="304"/>
        <end position="326"/>
    </location>
</feature>
<evidence type="ECO:0000256" key="4">
    <source>
        <dbReference type="ARBA" id="ARBA00022989"/>
    </source>
</evidence>
<feature type="transmembrane region" description="Helical" evidence="8">
    <location>
        <begin position="655"/>
        <end position="673"/>
    </location>
</feature>